<dbReference type="PROSITE" id="PS01081">
    <property type="entry name" value="HTH_TETR_1"/>
    <property type="match status" value="1"/>
</dbReference>
<dbReference type="SUPFAM" id="SSF46689">
    <property type="entry name" value="Homeodomain-like"/>
    <property type="match status" value="1"/>
</dbReference>
<dbReference type="Proteomes" id="UP000265325">
    <property type="component" value="Unassembled WGS sequence"/>
</dbReference>
<name>A0A2P2GRC7_STREW</name>
<dbReference type="InterPro" id="IPR001647">
    <property type="entry name" value="HTH_TetR"/>
</dbReference>
<dbReference type="Pfam" id="PF00440">
    <property type="entry name" value="TetR_N"/>
    <property type="match status" value="1"/>
</dbReference>
<organism evidence="7 8">
    <name type="scientific">Streptomyces showdoensis</name>
    <dbReference type="NCBI Taxonomy" id="68268"/>
    <lineage>
        <taxon>Bacteria</taxon>
        <taxon>Bacillati</taxon>
        <taxon>Actinomycetota</taxon>
        <taxon>Actinomycetes</taxon>
        <taxon>Kitasatosporales</taxon>
        <taxon>Streptomycetaceae</taxon>
        <taxon>Streptomyces</taxon>
    </lineage>
</organism>
<keyword evidence="1" id="KW-0805">Transcription regulation</keyword>
<feature type="region of interest" description="Disordered" evidence="5">
    <location>
        <begin position="1"/>
        <end position="45"/>
    </location>
</feature>
<dbReference type="InterPro" id="IPR041669">
    <property type="entry name" value="TetR_C_15"/>
</dbReference>
<feature type="compositionally biased region" description="Gly residues" evidence="5">
    <location>
        <begin position="20"/>
        <end position="31"/>
    </location>
</feature>
<sequence length="244" mass="25832">MSGGRSEGGPADRSADGPGRTAGGAADGVGDGAEEPRPRRRQARGERRIAQLLQAAANVFCAYGYTATSTNAIAREASVSPGTLYQYFPNKEAIAIELGERLLTEMREAHGQAFTPENLALPLPQMLDAVLDPMIEFNCQNPAFLALMHGSEVPGRIAEEHDALHASLLARVGDLLAHYLPDSGPAERARIADMTFAVVKAGLALVLAAPEGPERDAVVAEMKKAVLRYLDPVVGDALTRIPSP</sequence>
<evidence type="ECO:0000256" key="2">
    <source>
        <dbReference type="ARBA" id="ARBA00023125"/>
    </source>
</evidence>
<keyword evidence="2 4" id="KW-0238">DNA-binding</keyword>
<gene>
    <name evidence="7" type="ORF">VO63_09340</name>
</gene>
<evidence type="ECO:0000256" key="4">
    <source>
        <dbReference type="PROSITE-ProRule" id="PRU00335"/>
    </source>
</evidence>
<dbReference type="InterPro" id="IPR009057">
    <property type="entry name" value="Homeodomain-like_sf"/>
</dbReference>
<reference evidence="7 8" key="1">
    <citation type="submission" date="2015-05" db="EMBL/GenBank/DDBJ databases">
        <title>Draft Genome assembly of Streptomyces showdoensis.</title>
        <authorList>
            <person name="Thapa K.K."/>
            <person name="Metsa-Ketela M."/>
        </authorList>
    </citation>
    <scope>NUCLEOTIDE SEQUENCE [LARGE SCALE GENOMIC DNA]</scope>
    <source>
        <strain evidence="7 8">ATCC 15227</strain>
    </source>
</reference>
<comment type="caution">
    <text evidence="7">The sequence shown here is derived from an EMBL/GenBank/DDBJ whole genome shotgun (WGS) entry which is preliminary data.</text>
</comment>
<dbReference type="PANTHER" id="PTHR30055:SF234">
    <property type="entry name" value="HTH-TYPE TRANSCRIPTIONAL REGULATOR BETI"/>
    <property type="match status" value="1"/>
</dbReference>
<dbReference type="RefSeq" id="WP_046907178.1">
    <property type="nucleotide sequence ID" value="NZ_BAAAXG010000026.1"/>
</dbReference>
<evidence type="ECO:0000313" key="8">
    <source>
        <dbReference type="Proteomes" id="UP000265325"/>
    </source>
</evidence>
<proteinExistence type="predicted"/>
<dbReference type="EMBL" id="LAQS01000011">
    <property type="protein sequence ID" value="KKZ74070.1"/>
    <property type="molecule type" value="Genomic_DNA"/>
</dbReference>
<dbReference type="PANTHER" id="PTHR30055">
    <property type="entry name" value="HTH-TYPE TRANSCRIPTIONAL REGULATOR RUTR"/>
    <property type="match status" value="1"/>
</dbReference>
<protein>
    <submittedName>
        <fullName evidence="7">TetR family transcriptional regulator</fullName>
    </submittedName>
</protein>
<evidence type="ECO:0000256" key="3">
    <source>
        <dbReference type="ARBA" id="ARBA00023163"/>
    </source>
</evidence>
<evidence type="ECO:0000313" key="7">
    <source>
        <dbReference type="EMBL" id="KKZ74070.1"/>
    </source>
</evidence>
<dbReference type="PRINTS" id="PR00455">
    <property type="entry name" value="HTHTETR"/>
</dbReference>
<keyword evidence="3" id="KW-0804">Transcription</keyword>
<feature type="domain" description="HTH tetR-type" evidence="6">
    <location>
        <begin position="46"/>
        <end position="106"/>
    </location>
</feature>
<evidence type="ECO:0000259" key="6">
    <source>
        <dbReference type="PROSITE" id="PS50977"/>
    </source>
</evidence>
<dbReference type="GO" id="GO:0000976">
    <property type="term" value="F:transcription cis-regulatory region binding"/>
    <property type="evidence" value="ECO:0007669"/>
    <property type="project" value="TreeGrafter"/>
</dbReference>
<dbReference type="Gene3D" id="1.10.357.10">
    <property type="entry name" value="Tetracycline Repressor, domain 2"/>
    <property type="match status" value="1"/>
</dbReference>
<dbReference type="InterPro" id="IPR023772">
    <property type="entry name" value="DNA-bd_HTH_TetR-type_CS"/>
</dbReference>
<accession>A0A2P2GRC7</accession>
<dbReference type="GO" id="GO:0003700">
    <property type="term" value="F:DNA-binding transcription factor activity"/>
    <property type="evidence" value="ECO:0007669"/>
    <property type="project" value="TreeGrafter"/>
</dbReference>
<evidence type="ECO:0000256" key="1">
    <source>
        <dbReference type="ARBA" id="ARBA00023015"/>
    </source>
</evidence>
<dbReference type="OrthoDB" id="5242390at2"/>
<dbReference type="Pfam" id="PF17918">
    <property type="entry name" value="TetR_C_15"/>
    <property type="match status" value="1"/>
</dbReference>
<dbReference type="PROSITE" id="PS50977">
    <property type="entry name" value="HTH_TETR_2"/>
    <property type="match status" value="1"/>
</dbReference>
<dbReference type="AlphaFoldDB" id="A0A2P2GRC7"/>
<keyword evidence="8" id="KW-1185">Reference proteome</keyword>
<dbReference type="InterPro" id="IPR050109">
    <property type="entry name" value="HTH-type_TetR-like_transc_reg"/>
</dbReference>
<feature type="DNA-binding region" description="H-T-H motif" evidence="4">
    <location>
        <begin position="69"/>
        <end position="88"/>
    </location>
</feature>
<evidence type="ECO:0000256" key="5">
    <source>
        <dbReference type="SAM" id="MobiDB-lite"/>
    </source>
</evidence>